<keyword evidence="9" id="KW-1185">Reference proteome</keyword>
<evidence type="ECO:0000256" key="5">
    <source>
        <dbReference type="SAM" id="MobiDB-lite"/>
    </source>
</evidence>
<dbReference type="EMBL" id="JAANER010000001">
    <property type="protein sequence ID" value="KAG9194950.1"/>
    <property type="molecule type" value="Genomic_DNA"/>
</dbReference>
<accession>A0AAD4NVE4</accession>
<proteinExistence type="predicted"/>
<evidence type="ECO:0000313" key="8">
    <source>
        <dbReference type="EMBL" id="KAG9194950.1"/>
    </source>
</evidence>
<dbReference type="PANTHER" id="PTHR15549">
    <property type="entry name" value="PAIRED IMMUNOGLOBULIN-LIKE TYPE 2 RECEPTOR"/>
    <property type="match status" value="1"/>
</dbReference>
<name>A0AAD4NVE4_9PLEO</name>
<feature type="transmembrane region" description="Helical" evidence="6">
    <location>
        <begin position="216"/>
        <end position="237"/>
    </location>
</feature>
<keyword evidence="3 6" id="KW-1133">Transmembrane helix</keyword>
<feature type="compositionally biased region" description="Low complexity" evidence="5">
    <location>
        <begin position="157"/>
        <end position="198"/>
    </location>
</feature>
<reference evidence="8" key="1">
    <citation type="submission" date="2021-07" db="EMBL/GenBank/DDBJ databases">
        <title>Genome Resource of American Ginseng Black Spot Pathogen Alternaria panax.</title>
        <authorList>
            <person name="Qiu C."/>
            <person name="Wang W."/>
            <person name="Liu Z."/>
        </authorList>
    </citation>
    <scope>NUCLEOTIDE SEQUENCE</scope>
    <source>
        <strain evidence="8">BNCC115425</strain>
    </source>
</reference>
<comment type="caution">
    <text evidence="8">The sequence shown here is derived from an EMBL/GenBank/DDBJ whole genome shotgun (WGS) entry which is preliminary data.</text>
</comment>
<comment type="subcellular location">
    <subcellularLocation>
        <location evidence="1">Membrane</location>
        <topology evidence="1">Single-pass membrane protein</topology>
    </subcellularLocation>
</comment>
<keyword evidence="4 6" id="KW-0472">Membrane</keyword>
<feature type="chain" id="PRO_5041916726" description="Mid2 domain-containing protein" evidence="7">
    <location>
        <begin position="20"/>
        <end position="351"/>
    </location>
</feature>
<feature type="region of interest" description="Disordered" evidence="5">
    <location>
        <begin position="138"/>
        <end position="201"/>
    </location>
</feature>
<keyword evidence="7" id="KW-0732">Signal</keyword>
<evidence type="ECO:0000256" key="3">
    <source>
        <dbReference type="ARBA" id="ARBA00022989"/>
    </source>
</evidence>
<evidence type="ECO:0000256" key="6">
    <source>
        <dbReference type="SAM" id="Phobius"/>
    </source>
</evidence>
<dbReference type="GO" id="GO:0071944">
    <property type="term" value="C:cell periphery"/>
    <property type="evidence" value="ECO:0007669"/>
    <property type="project" value="UniProtKB-ARBA"/>
</dbReference>
<protein>
    <recommendedName>
        <fullName evidence="10">Mid2 domain-containing protein</fullName>
    </recommendedName>
</protein>
<keyword evidence="2 6" id="KW-0812">Transmembrane</keyword>
<dbReference type="AlphaFoldDB" id="A0AAD4NVE4"/>
<dbReference type="PANTHER" id="PTHR15549:SF30">
    <property type="entry name" value="MID2 DOMAIN-CONTAINING PROTEIN"/>
    <property type="match status" value="1"/>
</dbReference>
<evidence type="ECO:0000256" key="7">
    <source>
        <dbReference type="SAM" id="SignalP"/>
    </source>
</evidence>
<sequence length="351" mass="37776">MSRLAGCALFTGLLARVSGASLDFINPPPYNATDSVSNYPKYKKGDIVKVSWTPGEISANISLLLVQQDVYDLMYPEWLLENIMGFTGFDWLVETRKNLADSNLFSFSVYQGSTELATSSKNSQYFFIEEDSNEVSESSSWSLSPATSPTPTLDGASTPATTATSSLASESTPESTLTSSSTLYTTTSSTRTSIPTGSNIPDQQIIQDGFSLGAKIGLGVGIPIAVVLGLLVGCLLFRRRKRDSVAYEMPAGAAGHLKSNENGYERSEDLHEASGPDLHEAARASIYEAPPNQLPVEIGQSQKEVLVKWGDGTDNDPETPASARYEMDASTAVELRNEAVEQDEKLAKNDA</sequence>
<feature type="signal peptide" evidence="7">
    <location>
        <begin position="1"/>
        <end position="19"/>
    </location>
</feature>
<feature type="compositionally biased region" description="Low complexity" evidence="5">
    <location>
        <begin position="138"/>
        <end position="147"/>
    </location>
</feature>
<dbReference type="GO" id="GO:0016020">
    <property type="term" value="C:membrane"/>
    <property type="evidence" value="ECO:0007669"/>
    <property type="project" value="UniProtKB-SubCell"/>
</dbReference>
<feature type="compositionally biased region" description="Basic and acidic residues" evidence="5">
    <location>
        <begin position="263"/>
        <end position="274"/>
    </location>
</feature>
<dbReference type="Proteomes" id="UP001199106">
    <property type="component" value="Unassembled WGS sequence"/>
</dbReference>
<gene>
    <name evidence="8" type="ORF">G6011_00070</name>
</gene>
<organism evidence="8 9">
    <name type="scientific">Alternaria panax</name>
    <dbReference type="NCBI Taxonomy" id="48097"/>
    <lineage>
        <taxon>Eukaryota</taxon>
        <taxon>Fungi</taxon>
        <taxon>Dikarya</taxon>
        <taxon>Ascomycota</taxon>
        <taxon>Pezizomycotina</taxon>
        <taxon>Dothideomycetes</taxon>
        <taxon>Pleosporomycetidae</taxon>
        <taxon>Pleosporales</taxon>
        <taxon>Pleosporineae</taxon>
        <taxon>Pleosporaceae</taxon>
        <taxon>Alternaria</taxon>
        <taxon>Alternaria sect. Panax</taxon>
    </lineage>
</organism>
<evidence type="ECO:0008006" key="10">
    <source>
        <dbReference type="Google" id="ProtNLM"/>
    </source>
</evidence>
<evidence type="ECO:0000313" key="9">
    <source>
        <dbReference type="Proteomes" id="UP001199106"/>
    </source>
</evidence>
<evidence type="ECO:0000256" key="1">
    <source>
        <dbReference type="ARBA" id="ARBA00004167"/>
    </source>
</evidence>
<feature type="region of interest" description="Disordered" evidence="5">
    <location>
        <begin position="255"/>
        <end position="274"/>
    </location>
</feature>
<dbReference type="InterPro" id="IPR051694">
    <property type="entry name" value="Immunoregulatory_rcpt-like"/>
</dbReference>
<evidence type="ECO:0000256" key="4">
    <source>
        <dbReference type="ARBA" id="ARBA00023136"/>
    </source>
</evidence>
<evidence type="ECO:0000256" key="2">
    <source>
        <dbReference type="ARBA" id="ARBA00022692"/>
    </source>
</evidence>